<evidence type="ECO:0000256" key="1">
    <source>
        <dbReference type="SAM" id="MobiDB-lite"/>
    </source>
</evidence>
<name>A0A4P7GMN7_9ACTN</name>
<evidence type="ECO:0000313" key="4">
    <source>
        <dbReference type="Proteomes" id="UP000294894"/>
    </source>
</evidence>
<keyword evidence="2" id="KW-0472">Membrane</keyword>
<proteinExistence type="predicted"/>
<dbReference type="AlphaFoldDB" id="A0A4P7GMN7"/>
<dbReference type="KEGG" id="noy:EXE57_14185"/>
<dbReference type="Proteomes" id="UP000294894">
    <property type="component" value="Chromosome"/>
</dbReference>
<feature type="transmembrane region" description="Helical" evidence="2">
    <location>
        <begin position="13"/>
        <end position="31"/>
    </location>
</feature>
<dbReference type="EMBL" id="CP038267">
    <property type="protein sequence ID" value="QBR93283.1"/>
    <property type="molecule type" value="Genomic_DNA"/>
</dbReference>
<gene>
    <name evidence="3" type="ORF">EXE57_14185</name>
</gene>
<organism evidence="3 4">
    <name type="scientific">Nocardioides euryhalodurans</name>
    <dbReference type="NCBI Taxonomy" id="2518370"/>
    <lineage>
        <taxon>Bacteria</taxon>
        <taxon>Bacillati</taxon>
        <taxon>Actinomycetota</taxon>
        <taxon>Actinomycetes</taxon>
        <taxon>Propionibacteriales</taxon>
        <taxon>Nocardioidaceae</taxon>
        <taxon>Nocardioides</taxon>
    </lineage>
</organism>
<dbReference type="RefSeq" id="WP_135078555.1">
    <property type="nucleotide sequence ID" value="NZ_CP038267.1"/>
</dbReference>
<accession>A0A4P7GMN7</accession>
<sequence length="218" mass="23848">MGTTIDWGTIPDWVAAVGTVLAVTFSAAIAFKEMRTRKVAEDKLHAQSLRSMRSDGEAFVAWLEVVPSGSDTEPPKVLMHMTNTGERPVYDITAQPISLMTRHTGQKIIALVVGPAADLVEDITNDLKVLANWNDIDPESLKSPQGLFGVRSTYRDSAGRCWERSVAGLVFEVPAENTQAGFWREKDKADFSHVPWSRPSGWKPTVPDPDGSATSRPG</sequence>
<keyword evidence="2" id="KW-0812">Transmembrane</keyword>
<evidence type="ECO:0000256" key="2">
    <source>
        <dbReference type="SAM" id="Phobius"/>
    </source>
</evidence>
<feature type="region of interest" description="Disordered" evidence="1">
    <location>
        <begin position="192"/>
        <end position="218"/>
    </location>
</feature>
<evidence type="ECO:0000313" key="3">
    <source>
        <dbReference type="EMBL" id="QBR93283.1"/>
    </source>
</evidence>
<keyword evidence="2" id="KW-1133">Transmembrane helix</keyword>
<protein>
    <submittedName>
        <fullName evidence="3">Uncharacterized protein</fullName>
    </submittedName>
</protein>
<reference evidence="3 4" key="1">
    <citation type="submission" date="2019-03" db="EMBL/GenBank/DDBJ databases">
        <title>Three New Species of Nocardioides, Nocardioides euryhalodurans sp. nov., Nocardioides seonyuensis sp. nov. and Nocardioides eburneoflavus sp. nov., Iolated from Soil.</title>
        <authorList>
            <person name="Roh S.G."/>
            <person name="Lee C."/>
            <person name="Kim M.-K."/>
            <person name="Kim S.B."/>
        </authorList>
    </citation>
    <scope>NUCLEOTIDE SEQUENCE [LARGE SCALE GENOMIC DNA]</scope>
    <source>
        <strain evidence="3 4">MMS17-SY117</strain>
    </source>
</reference>
<dbReference type="OrthoDB" id="5083492at2"/>
<keyword evidence="4" id="KW-1185">Reference proteome</keyword>